<dbReference type="AlphaFoldDB" id="A0AA44ICL7"/>
<proteinExistence type="predicted"/>
<gene>
    <name evidence="2" type="ORF">HGA06_06420</name>
</gene>
<comment type="caution">
    <text evidence="2">The sequence shown here is derived from an EMBL/GenBank/DDBJ whole genome shotgun (WGS) entry which is preliminary data.</text>
</comment>
<feature type="domain" description="DUF397" evidence="1">
    <location>
        <begin position="9"/>
        <end position="64"/>
    </location>
</feature>
<keyword evidence="3" id="KW-1185">Reference proteome</keyword>
<dbReference type="RefSeq" id="WP_168438052.1">
    <property type="nucleotide sequence ID" value="NZ_JAAXOU010000040.1"/>
</dbReference>
<dbReference type="EMBL" id="JAAXOU010000040">
    <property type="protein sequence ID" value="NKY13809.1"/>
    <property type="molecule type" value="Genomic_DNA"/>
</dbReference>
<dbReference type="Proteomes" id="UP000570003">
    <property type="component" value="Unassembled WGS sequence"/>
</dbReference>
<accession>A0AA44ICL7</accession>
<dbReference type="InterPro" id="IPR007278">
    <property type="entry name" value="DUF397"/>
</dbReference>
<sequence>MNSTPTQPLRWVKSTYSGGEGQCVEWAPGHARATGEFLVRDSKNPDGPRLALGRHAFTGLVELARLHG</sequence>
<reference evidence="2 3" key="1">
    <citation type="submission" date="2020-04" db="EMBL/GenBank/DDBJ databases">
        <title>MicrobeNet Type strains.</title>
        <authorList>
            <person name="Nicholson A.C."/>
        </authorList>
    </citation>
    <scope>NUCLEOTIDE SEQUENCE [LARGE SCALE GENOMIC DNA]</scope>
    <source>
        <strain evidence="2 3">DSM 40738</strain>
    </source>
</reference>
<evidence type="ECO:0000313" key="2">
    <source>
        <dbReference type="EMBL" id="NKY13809.1"/>
    </source>
</evidence>
<evidence type="ECO:0000313" key="3">
    <source>
        <dbReference type="Proteomes" id="UP000570003"/>
    </source>
</evidence>
<organism evidence="2 3">
    <name type="scientific">Streptomyces somaliensis (strain ATCC 33201 / DSM 40738 / JCM 12659 / KCTC 9044 / NCTC 11332 / NRRL B-12077 / IP 733)</name>
    <dbReference type="NCBI Taxonomy" id="1134445"/>
    <lineage>
        <taxon>Bacteria</taxon>
        <taxon>Bacillati</taxon>
        <taxon>Actinomycetota</taxon>
        <taxon>Actinomycetes</taxon>
        <taxon>Kitasatosporales</taxon>
        <taxon>Streptomycetaceae</taxon>
        <taxon>Streptomyces</taxon>
    </lineage>
</organism>
<protein>
    <submittedName>
        <fullName evidence="2">DUF397 domain-containing protein</fullName>
    </submittedName>
</protein>
<evidence type="ECO:0000259" key="1">
    <source>
        <dbReference type="Pfam" id="PF04149"/>
    </source>
</evidence>
<name>A0AA44ICL7_STRE0</name>
<dbReference type="Pfam" id="PF04149">
    <property type="entry name" value="DUF397"/>
    <property type="match status" value="1"/>
</dbReference>